<evidence type="ECO:0000313" key="1">
    <source>
        <dbReference type="EMBL" id="TMR09022.1"/>
    </source>
</evidence>
<dbReference type="Proteomes" id="UP000309128">
    <property type="component" value="Unassembled WGS sequence"/>
</dbReference>
<keyword evidence="1" id="KW-0547">Nucleotide-binding</keyword>
<protein>
    <submittedName>
        <fullName evidence="1">ATP-binding protein</fullName>
    </submittedName>
</protein>
<keyword evidence="2" id="KW-1185">Reference proteome</keyword>
<dbReference type="EMBL" id="VCKY01000256">
    <property type="protein sequence ID" value="TMR09022.1"/>
    <property type="molecule type" value="Genomic_DNA"/>
</dbReference>
<sequence>PNLRDPAPPMEYALFRSPNGNGAAPADRVHTELLGHRAKALRHHPLSMEVDRNRALAWRVVLGDDENESVQRDITTVAIGIEASARIRHVGQTMGAGWLEGVLSWPRRFVLPFEHGGVPEITFADSSVLTSP</sequence>
<gene>
    <name evidence="1" type="ORF">ETD86_45225</name>
</gene>
<name>A0A5S4EZ46_9ACTN</name>
<keyword evidence="1" id="KW-0067">ATP-binding</keyword>
<comment type="caution">
    <text evidence="1">The sequence shown here is derived from an EMBL/GenBank/DDBJ whole genome shotgun (WGS) entry which is preliminary data.</text>
</comment>
<organism evidence="1 2">
    <name type="scientific">Nonomuraea turkmeniaca</name>
    <dbReference type="NCBI Taxonomy" id="103838"/>
    <lineage>
        <taxon>Bacteria</taxon>
        <taxon>Bacillati</taxon>
        <taxon>Actinomycetota</taxon>
        <taxon>Actinomycetes</taxon>
        <taxon>Streptosporangiales</taxon>
        <taxon>Streptosporangiaceae</taxon>
        <taxon>Nonomuraea</taxon>
    </lineage>
</organism>
<dbReference type="AlphaFoldDB" id="A0A5S4EZ46"/>
<feature type="non-terminal residue" evidence="1">
    <location>
        <position position="1"/>
    </location>
</feature>
<proteinExistence type="predicted"/>
<accession>A0A5S4EZ46</accession>
<evidence type="ECO:0000313" key="2">
    <source>
        <dbReference type="Proteomes" id="UP000309128"/>
    </source>
</evidence>
<reference evidence="1 2" key="1">
    <citation type="submission" date="2019-05" db="EMBL/GenBank/DDBJ databases">
        <title>Draft genome sequence of Nonomuraea turkmeniaca DSM 43926.</title>
        <authorList>
            <person name="Saricaoglu S."/>
            <person name="Isik K."/>
        </authorList>
    </citation>
    <scope>NUCLEOTIDE SEQUENCE [LARGE SCALE GENOMIC DNA]</scope>
    <source>
        <strain evidence="1 2">DSM 43926</strain>
    </source>
</reference>
<dbReference type="GO" id="GO:0005524">
    <property type="term" value="F:ATP binding"/>
    <property type="evidence" value="ECO:0007669"/>
    <property type="project" value="UniProtKB-KW"/>
</dbReference>